<evidence type="ECO:0000313" key="2">
    <source>
        <dbReference type="EMBL" id="KIX14704.1"/>
    </source>
</evidence>
<dbReference type="EMBL" id="AZAC01000009">
    <property type="protein sequence ID" value="KIX14704.1"/>
    <property type="molecule type" value="Genomic_DNA"/>
</dbReference>
<dbReference type="InParanoid" id="A0A0D2J967"/>
<keyword evidence="3" id="KW-1185">Reference proteome</keyword>
<evidence type="ECO:0000313" key="3">
    <source>
        <dbReference type="Proteomes" id="UP000032233"/>
    </source>
</evidence>
<organism evidence="2 3">
    <name type="scientific">Dethiosulfatarculus sandiegensis</name>
    <dbReference type="NCBI Taxonomy" id="1429043"/>
    <lineage>
        <taxon>Bacteria</taxon>
        <taxon>Pseudomonadati</taxon>
        <taxon>Thermodesulfobacteriota</taxon>
        <taxon>Desulfarculia</taxon>
        <taxon>Desulfarculales</taxon>
        <taxon>Desulfarculaceae</taxon>
        <taxon>Dethiosulfatarculus</taxon>
    </lineage>
</organism>
<dbReference type="OrthoDB" id="5297720at2"/>
<proteinExistence type="predicted"/>
<dbReference type="Gene3D" id="2.30.30.40">
    <property type="entry name" value="SH3 Domains"/>
    <property type="match status" value="1"/>
</dbReference>
<dbReference type="Proteomes" id="UP000032233">
    <property type="component" value="Unassembled WGS sequence"/>
</dbReference>
<dbReference type="InterPro" id="IPR003646">
    <property type="entry name" value="SH3-like_bac-type"/>
</dbReference>
<dbReference type="PROSITE" id="PS51257">
    <property type="entry name" value="PROKAR_LIPOPROTEIN"/>
    <property type="match status" value="1"/>
</dbReference>
<sequence>MEKLLRGFFKLLLIFGVVFFVCQTTALACGSLDMWADFYERGERHKALFHMLDCADSYKVPQDDLLLLPIIKDALQRDPEVAKLAEQVFENYNHLWGARLEPDYAIVLEKVSGESDYKKLDQYRDWYWVTAKNGANMRTSPSLQGRVVTAVKYGMQVKVISQKGEWIKARPVGPGAIDPRFENKSGYIHRSLVKKY</sequence>
<dbReference type="AlphaFoldDB" id="A0A0D2J967"/>
<accession>A0A0D2J967</accession>
<gene>
    <name evidence="2" type="ORF">X474_07355</name>
</gene>
<dbReference type="RefSeq" id="WP_044347654.1">
    <property type="nucleotide sequence ID" value="NZ_AZAC01000009.1"/>
</dbReference>
<dbReference type="Pfam" id="PF08239">
    <property type="entry name" value="SH3_3"/>
    <property type="match status" value="1"/>
</dbReference>
<comment type="caution">
    <text evidence="2">The sequence shown here is derived from an EMBL/GenBank/DDBJ whole genome shotgun (WGS) entry which is preliminary data.</text>
</comment>
<protein>
    <recommendedName>
        <fullName evidence="1">SH3b domain-containing protein</fullName>
    </recommendedName>
</protein>
<reference evidence="2 3" key="1">
    <citation type="submission" date="2013-11" db="EMBL/GenBank/DDBJ databases">
        <title>Metagenomic analysis of a methanogenic consortium involved in long chain n-alkane degradation.</title>
        <authorList>
            <person name="Davidova I.A."/>
            <person name="Callaghan A.V."/>
            <person name="Wawrik B."/>
            <person name="Pruitt S."/>
            <person name="Marks C."/>
            <person name="Duncan K.E."/>
            <person name="Suflita J.M."/>
        </authorList>
    </citation>
    <scope>NUCLEOTIDE SEQUENCE [LARGE SCALE GENOMIC DNA]</scope>
    <source>
        <strain evidence="2 3">SPR</strain>
    </source>
</reference>
<feature type="domain" description="SH3b" evidence="1">
    <location>
        <begin position="134"/>
        <end position="193"/>
    </location>
</feature>
<name>A0A0D2J967_9BACT</name>
<evidence type="ECO:0000259" key="1">
    <source>
        <dbReference type="Pfam" id="PF08239"/>
    </source>
</evidence>